<evidence type="ECO:0000259" key="8">
    <source>
        <dbReference type="PROSITE" id="PS50043"/>
    </source>
</evidence>
<reference evidence="10 11" key="1">
    <citation type="submission" date="2019-03" db="EMBL/GenBank/DDBJ databases">
        <title>Draft genome sequences of novel Actinobacteria.</title>
        <authorList>
            <person name="Sahin N."/>
            <person name="Ay H."/>
            <person name="Saygin H."/>
        </authorList>
    </citation>
    <scope>NUCLEOTIDE SEQUENCE [LARGE SCALE GENOMIC DNA]</scope>
    <source>
        <strain evidence="10 11">6K102</strain>
    </source>
</reference>
<dbReference type="PROSITE" id="PS50043">
    <property type="entry name" value="HTH_LUXR_2"/>
    <property type="match status" value="1"/>
</dbReference>
<dbReference type="AlphaFoldDB" id="A0A4R5EK26"/>
<feature type="transmembrane region" description="Helical" evidence="7">
    <location>
        <begin position="132"/>
        <end position="150"/>
    </location>
</feature>
<dbReference type="SUPFAM" id="SSF46894">
    <property type="entry name" value="C-terminal effector domain of the bipartite response regulators"/>
    <property type="match status" value="1"/>
</dbReference>
<evidence type="ECO:0000256" key="3">
    <source>
        <dbReference type="ARBA" id="ARBA00023125"/>
    </source>
</evidence>
<feature type="transmembrane region" description="Helical" evidence="7">
    <location>
        <begin position="37"/>
        <end position="55"/>
    </location>
</feature>
<evidence type="ECO:0000256" key="1">
    <source>
        <dbReference type="ARBA" id="ARBA00022553"/>
    </source>
</evidence>
<dbReference type="PANTHER" id="PTHR43214:SF24">
    <property type="entry name" value="TRANSCRIPTIONAL REGULATORY PROTEIN NARL-RELATED"/>
    <property type="match status" value="1"/>
</dbReference>
<dbReference type="Gene3D" id="3.40.50.2300">
    <property type="match status" value="1"/>
</dbReference>
<evidence type="ECO:0000313" key="10">
    <source>
        <dbReference type="EMBL" id="TDE34747.1"/>
    </source>
</evidence>
<feature type="transmembrane region" description="Helical" evidence="7">
    <location>
        <begin position="75"/>
        <end position="98"/>
    </location>
</feature>
<dbReference type="Proteomes" id="UP000295136">
    <property type="component" value="Unassembled WGS sequence"/>
</dbReference>
<name>A0A4R5EK26_9ACTN</name>
<gene>
    <name evidence="10" type="ORF">E1295_36650</name>
</gene>
<feature type="domain" description="HTH luxR-type" evidence="8">
    <location>
        <begin position="546"/>
        <end position="611"/>
    </location>
</feature>
<dbReference type="PRINTS" id="PR00038">
    <property type="entry name" value="HTHLUXR"/>
</dbReference>
<feature type="domain" description="Response regulatory" evidence="9">
    <location>
        <begin position="401"/>
        <end position="519"/>
    </location>
</feature>
<dbReference type="InterPro" id="IPR000792">
    <property type="entry name" value="Tscrpt_reg_LuxR_C"/>
</dbReference>
<dbReference type="InterPro" id="IPR011006">
    <property type="entry name" value="CheY-like_superfamily"/>
</dbReference>
<dbReference type="Pfam" id="PF00072">
    <property type="entry name" value="Response_reg"/>
    <property type="match status" value="1"/>
</dbReference>
<dbReference type="SUPFAM" id="SSF52172">
    <property type="entry name" value="CheY-like"/>
    <property type="match status" value="1"/>
</dbReference>
<dbReference type="GO" id="GO:0006355">
    <property type="term" value="P:regulation of DNA-templated transcription"/>
    <property type="evidence" value="ECO:0007669"/>
    <property type="project" value="InterPro"/>
</dbReference>
<feature type="transmembrane region" description="Helical" evidence="7">
    <location>
        <begin position="12"/>
        <end position="30"/>
    </location>
</feature>
<dbReference type="InterPro" id="IPR058245">
    <property type="entry name" value="NreC/VraR/RcsB-like_REC"/>
</dbReference>
<feature type="compositionally biased region" description="Basic residues" evidence="6">
    <location>
        <begin position="304"/>
        <end position="331"/>
    </location>
</feature>
<dbReference type="GO" id="GO:0046983">
    <property type="term" value="F:protein dimerization activity"/>
    <property type="evidence" value="ECO:0007669"/>
    <property type="project" value="InterPro"/>
</dbReference>
<dbReference type="InterPro" id="IPR011712">
    <property type="entry name" value="Sig_transdc_His_kin_sub3_dim/P"/>
</dbReference>
<dbReference type="InterPro" id="IPR039420">
    <property type="entry name" value="WalR-like"/>
</dbReference>
<dbReference type="GO" id="GO:0003677">
    <property type="term" value="F:DNA binding"/>
    <property type="evidence" value="ECO:0007669"/>
    <property type="project" value="UniProtKB-KW"/>
</dbReference>
<keyword evidence="7" id="KW-1133">Transmembrane helix</keyword>
<keyword evidence="3" id="KW-0238">DNA-binding</keyword>
<dbReference type="CDD" id="cd06170">
    <property type="entry name" value="LuxR_C_like"/>
    <property type="match status" value="1"/>
</dbReference>
<feature type="compositionally biased region" description="Basic and acidic residues" evidence="6">
    <location>
        <begin position="341"/>
        <end position="351"/>
    </location>
</feature>
<proteinExistence type="predicted"/>
<dbReference type="PROSITE" id="PS50110">
    <property type="entry name" value="RESPONSE_REGULATORY"/>
    <property type="match status" value="1"/>
</dbReference>
<keyword evidence="7" id="KW-0472">Membrane</keyword>
<keyword evidence="11" id="KW-1185">Reference proteome</keyword>
<dbReference type="PANTHER" id="PTHR43214">
    <property type="entry name" value="TWO-COMPONENT RESPONSE REGULATOR"/>
    <property type="match status" value="1"/>
</dbReference>
<keyword evidence="1 5" id="KW-0597">Phosphoprotein</keyword>
<feature type="region of interest" description="Disordered" evidence="6">
    <location>
        <begin position="276"/>
        <end position="391"/>
    </location>
</feature>
<evidence type="ECO:0000256" key="4">
    <source>
        <dbReference type="ARBA" id="ARBA00023163"/>
    </source>
</evidence>
<feature type="transmembrane region" description="Helical" evidence="7">
    <location>
        <begin position="105"/>
        <end position="126"/>
    </location>
</feature>
<feature type="compositionally biased region" description="Low complexity" evidence="6">
    <location>
        <begin position="294"/>
        <end position="303"/>
    </location>
</feature>
<feature type="modified residue" description="4-aspartylphosphate" evidence="5">
    <location>
        <position position="452"/>
    </location>
</feature>
<keyword evidence="2" id="KW-0805">Transcription regulation</keyword>
<evidence type="ECO:0000256" key="5">
    <source>
        <dbReference type="PROSITE-ProRule" id="PRU00169"/>
    </source>
</evidence>
<keyword evidence="7" id="KW-0812">Transmembrane</keyword>
<dbReference type="InterPro" id="IPR055558">
    <property type="entry name" value="DUF7134"/>
</dbReference>
<dbReference type="Gene3D" id="1.20.5.1930">
    <property type="match status" value="1"/>
</dbReference>
<dbReference type="SMART" id="SM00421">
    <property type="entry name" value="HTH_LUXR"/>
    <property type="match status" value="1"/>
</dbReference>
<protein>
    <submittedName>
        <fullName evidence="10">Response regulator</fullName>
    </submittedName>
</protein>
<evidence type="ECO:0000259" key="9">
    <source>
        <dbReference type="PROSITE" id="PS50110"/>
    </source>
</evidence>
<dbReference type="EMBL" id="SMLD01000145">
    <property type="protein sequence ID" value="TDE34747.1"/>
    <property type="molecule type" value="Genomic_DNA"/>
</dbReference>
<sequence>MTRWTTDTAVDVAICAALAAGLVAGSLAVARTGEQRALDPLGCALLLAAALPLAWRRTRPIPVALVSSAACVAYYALLYPGIFAAAPVLLAVYTVVALGRLPEGVVVAVTFDAALYLAVAVPHGAYAVFDGVWWTAGFLAAVVVIGHMVATHRAYLREVELRAAEAERTREEAALRRAGEERLWIAQELHDTLTHTISVINVQAGAAAHLLAKGDPAPAGDALAAIRASSQEAMRELRATLGVLRRADDGADPGLARLPELVERARRAGLPVTYEVLGEPRPPAESRSGRVPHRAGGADQRAQARGHARHHRYRRISRRHGHAPGRGRRGPGGRQAGARGGAREKAREGARKRARKRARDGADRHAGTRGRGRRVPFGGPRAGRRVPGRGRAAAGGHAMIRVLLADDQPLIRGGFKAMLDAEPDIEVVAEAGDGARAVELARAALPDVALIDIRMPLLDGIAATRRIAADPALAAVRLVILTNYAVDEYVFAALRAGAGGFLVKDIEPAELIHAVRVAARGDALLAPAVTRGLIEQFVATPPRPVAPPELGALTGREREIMTLVAAGLSNEEIAEHLTISHLTAKTHVSRAMTKLGARDRAQLVVFAYESGLVTPGRRAGGGGRSA</sequence>
<dbReference type="Pfam" id="PF07730">
    <property type="entry name" value="HisKA_3"/>
    <property type="match status" value="1"/>
</dbReference>
<organism evidence="10 11">
    <name type="scientific">Nonomuraea mesophila</name>
    <dbReference type="NCBI Taxonomy" id="2530382"/>
    <lineage>
        <taxon>Bacteria</taxon>
        <taxon>Bacillati</taxon>
        <taxon>Actinomycetota</taxon>
        <taxon>Actinomycetes</taxon>
        <taxon>Streptosporangiales</taxon>
        <taxon>Streptosporangiaceae</taxon>
        <taxon>Nonomuraea</taxon>
    </lineage>
</organism>
<dbReference type="InterPro" id="IPR001789">
    <property type="entry name" value="Sig_transdc_resp-reg_receiver"/>
</dbReference>
<dbReference type="GO" id="GO:0000155">
    <property type="term" value="F:phosphorelay sensor kinase activity"/>
    <property type="evidence" value="ECO:0007669"/>
    <property type="project" value="InterPro"/>
</dbReference>
<comment type="caution">
    <text evidence="10">The sequence shown here is derived from an EMBL/GenBank/DDBJ whole genome shotgun (WGS) entry which is preliminary data.</text>
</comment>
<evidence type="ECO:0000313" key="11">
    <source>
        <dbReference type="Proteomes" id="UP000295136"/>
    </source>
</evidence>
<dbReference type="Pfam" id="PF23539">
    <property type="entry name" value="DUF7134"/>
    <property type="match status" value="1"/>
</dbReference>
<dbReference type="GO" id="GO:0016020">
    <property type="term" value="C:membrane"/>
    <property type="evidence" value="ECO:0007669"/>
    <property type="project" value="InterPro"/>
</dbReference>
<evidence type="ECO:0000256" key="2">
    <source>
        <dbReference type="ARBA" id="ARBA00023015"/>
    </source>
</evidence>
<evidence type="ECO:0000256" key="6">
    <source>
        <dbReference type="SAM" id="MobiDB-lite"/>
    </source>
</evidence>
<dbReference type="CDD" id="cd17535">
    <property type="entry name" value="REC_NarL-like"/>
    <property type="match status" value="1"/>
</dbReference>
<accession>A0A4R5EK26</accession>
<evidence type="ECO:0000256" key="7">
    <source>
        <dbReference type="SAM" id="Phobius"/>
    </source>
</evidence>
<keyword evidence="4" id="KW-0804">Transcription</keyword>
<dbReference type="InterPro" id="IPR016032">
    <property type="entry name" value="Sig_transdc_resp-reg_C-effctor"/>
</dbReference>
<dbReference type="Pfam" id="PF00196">
    <property type="entry name" value="GerE"/>
    <property type="match status" value="1"/>
</dbReference>
<dbReference type="SMART" id="SM00448">
    <property type="entry name" value="REC"/>
    <property type="match status" value="1"/>
</dbReference>